<dbReference type="RefSeq" id="WP_014264813.1">
    <property type="nucleotide sequence ID" value="NC_016631.1"/>
</dbReference>
<dbReference type="SUPFAM" id="SSF56112">
    <property type="entry name" value="Protein kinase-like (PK-like)"/>
    <property type="match status" value="1"/>
</dbReference>
<dbReference type="eggNOG" id="COG4320">
    <property type="taxonomic scope" value="Bacteria"/>
</dbReference>
<proteinExistence type="predicted"/>
<accession>G8NNQ9</accession>
<dbReference type="PANTHER" id="PTHR39441:SF1">
    <property type="entry name" value="DUF2252 DOMAIN-CONTAINING PROTEIN"/>
    <property type="match status" value="1"/>
</dbReference>
<dbReference type="HOGENOM" id="CLU_698041_0_0_0"/>
<gene>
    <name evidence="1" type="ordered locus">AciX8_1595</name>
</gene>
<dbReference type="STRING" id="682795.AciX8_1595"/>
<sequence>MPKAATSIKPTDRAKVLTANRQAKMAQSAHAYVRGNTLHFYEWLKKHSARSIPEGPPVWICGDCHVGNIGPLADSEGHIEIQIRDLDQTVVGNPAHDLVRLALSLATAARGSDLPGVTVVKMMEQMIDGYEQALTTPKASMKANGDGLEPIQAVLRQSQRRRWHHLAEERIEDVKPVIPLGKRFWALEEKERAGINALFEEEGVVKKILEFKGRKPKTKISVVDAAYWMKGCSSLGRLRYAVLLGIGKKSERSYCLIDLKEATPAAAPQSRMKVRSNAQRVVTGACELSPNLGQRMLAVRLGGKDLVMRELMPQDLKFDLDRLTQEEAVAAARYLAGVVGKAHGRQMDVKVRSSWLAKLRKQHSKSLDAPSWLWSSVVALIADHEVAYLEHCRLYATNH</sequence>
<dbReference type="PANTHER" id="PTHR39441">
    <property type="entry name" value="DUF2252 DOMAIN-CONTAINING PROTEIN"/>
    <property type="match status" value="1"/>
</dbReference>
<name>G8NNQ9_GRAMM</name>
<dbReference type="Pfam" id="PF10009">
    <property type="entry name" value="DUF2252"/>
    <property type="match status" value="1"/>
</dbReference>
<dbReference type="Proteomes" id="UP000007113">
    <property type="component" value="Chromosome"/>
</dbReference>
<protein>
    <recommendedName>
        <fullName evidence="3">DUF2252 domain-containing protein</fullName>
    </recommendedName>
</protein>
<dbReference type="KEGG" id="gma:AciX8_1595"/>
<dbReference type="InterPro" id="IPR018721">
    <property type="entry name" value="DUF2252"/>
</dbReference>
<evidence type="ECO:0008006" key="3">
    <source>
        <dbReference type="Google" id="ProtNLM"/>
    </source>
</evidence>
<dbReference type="AlphaFoldDB" id="G8NNQ9"/>
<organism evidence="1 2">
    <name type="scientific">Granulicella mallensis (strain ATCC BAA-1857 / DSM 23137 / MP5ACTX8)</name>
    <dbReference type="NCBI Taxonomy" id="682795"/>
    <lineage>
        <taxon>Bacteria</taxon>
        <taxon>Pseudomonadati</taxon>
        <taxon>Acidobacteriota</taxon>
        <taxon>Terriglobia</taxon>
        <taxon>Terriglobales</taxon>
        <taxon>Acidobacteriaceae</taxon>
        <taxon>Granulicella</taxon>
    </lineage>
</organism>
<evidence type="ECO:0000313" key="1">
    <source>
        <dbReference type="EMBL" id="AEU35934.1"/>
    </source>
</evidence>
<evidence type="ECO:0000313" key="2">
    <source>
        <dbReference type="Proteomes" id="UP000007113"/>
    </source>
</evidence>
<dbReference type="InterPro" id="IPR011009">
    <property type="entry name" value="Kinase-like_dom_sf"/>
</dbReference>
<dbReference type="EMBL" id="CP003130">
    <property type="protein sequence ID" value="AEU35934.1"/>
    <property type="molecule type" value="Genomic_DNA"/>
</dbReference>
<reference evidence="1 2" key="1">
    <citation type="submission" date="2011-11" db="EMBL/GenBank/DDBJ databases">
        <title>Complete sequence of Granulicella mallensis MP5ACTX8.</title>
        <authorList>
            <consortium name="US DOE Joint Genome Institute"/>
            <person name="Lucas S."/>
            <person name="Copeland A."/>
            <person name="Lapidus A."/>
            <person name="Cheng J.-F."/>
            <person name="Goodwin L."/>
            <person name="Pitluck S."/>
            <person name="Peters L."/>
            <person name="Lu M."/>
            <person name="Detter J.C."/>
            <person name="Han C."/>
            <person name="Tapia R."/>
            <person name="Land M."/>
            <person name="Hauser L."/>
            <person name="Kyrpides N."/>
            <person name="Ivanova N."/>
            <person name="Mikhailova N."/>
            <person name="Pagani I."/>
            <person name="Rawat S."/>
            <person name="Mannisto M."/>
            <person name="Haggblom M."/>
            <person name="Woyke T."/>
        </authorList>
    </citation>
    <scope>NUCLEOTIDE SEQUENCE [LARGE SCALE GENOMIC DNA]</scope>
    <source>
        <strain evidence="2">ATCC BAA-1857 / DSM 23137 / MP5ACTX8</strain>
    </source>
</reference>
<dbReference type="OrthoDB" id="1491115at2"/>
<keyword evidence="2" id="KW-1185">Reference proteome</keyword>